<accession>A0ABN8NN57</accession>
<reference evidence="1 2" key="1">
    <citation type="submission" date="2022-05" db="EMBL/GenBank/DDBJ databases">
        <authorList>
            <consortium name="Genoscope - CEA"/>
            <person name="William W."/>
        </authorList>
    </citation>
    <scope>NUCLEOTIDE SEQUENCE [LARGE SCALE GENOMIC DNA]</scope>
</reference>
<keyword evidence="2" id="KW-1185">Reference proteome</keyword>
<gene>
    <name evidence="1" type="ORF">PLOB_00024400</name>
</gene>
<comment type="caution">
    <text evidence="1">The sequence shown here is derived from an EMBL/GenBank/DDBJ whole genome shotgun (WGS) entry which is preliminary data.</text>
</comment>
<sequence>MVDFAKPVIKRKPKKIILHVGTNNLKMDQPKKIKNKVAGLVDSIEAEHLSIDVAVSSIIFRSDDQSLNSKTDEVNRRLSSFCQSKNWVFIDNSKLTSKKALLIEVDCI</sequence>
<proteinExistence type="predicted"/>
<dbReference type="SUPFAM" id="SSF52266">
    <property type="entry name" value="SGNH hydrolase"/>
    <property type="match status" value="1"/>
</dbReference>
<dbReference type="Proteomes" id="UP001159405">
    <property type="component" value="Unassembled WGS sequence"/>
</dbReference>
<evidence type="ECO:0000313" key="1">
    <source>
        <dbReference type="EMBL" id="CAH3115951.1"/>
    </source>
</evidence>
<organism evidence="1 2">
    <name type="scientific">Porites lobata</name>
    <dbReference type="NCBI Taxonomy" id="104759"/>
    <lineage>
        <taxon>Eukaryota</taxon>
        <taxon>Metazoa</taxon>
        <taxon>Cnidaria</taxon>
        <taxon>Anthozoa</taxon>
        <taxon>Hexacorallia</taxon>
        <taxon>Scleractinia</taxon>
        <taxon>Fungiina</taxon>
        <taxon>Poritidae</taxon>
        <taxon>Porites</taxon>
    </lineage>
</organism>
<dbReference type="Gene3D" id="3.40.50.1110">
    <property type="entry name" value="SGNH hydrolase"/>
    <property type="match status" value="1"/>
</dbReference>
<dbReference type="InterPro" id="IPR036514">
    <property type="entry name" value="SGNH_hydro_sf"/>
</dbReference>
<dbReference type="EMBL" id="CALNXK010000029">
    <property type="protein sequence ID" value="CAH3115951.1"/>
    <property type="molecule type" value="Genomic_DNA"/>
</dbReference>
<evidence type="ECO:0000313" key="2">
    <source>
        <dbReference type="Proteomes" id="UP001159405"/>
    </source>
</evidence>
<protein>
    <submittedName>
        <fullName evidence="1">Uncharacterized protein</fullName>
    </submittedName>
</protein>
<name>A0ABN8NN57_9CNID</name>